<feature type="compositionally biased region" description="Polar residues" evidence="3">
    <location>
        <begin position="249"/>
        <end position="261"/>
    </location>
</feature>
<gene>
    <name evidence="4" type="ORF">PV10_04591</name>
</gene>
<dbReference type="OMA" id="NWSDHAP"/>
<name>A0A0D1WVJ2_EXOME</name>
<dbReference type="PANTHER" id="PTHR33643:SF1">
    <property type="entry name" value="UREASE ACCESSORY PROTEIN D"/>
    <property type="match status" value="1"/>
</dbReference>
<evidence type="ECO:0000313" key="4">
    <source>
        <dbReference type="EMBL" id="KIV93375.1"/>
    </source>
</evidence>
<protein>
    <recommendedName>
        <fullName evidence="6">Urease accessory protein UreD</fullName>
    </recommendedName>
</protein>
<feature type="region of interest" description="Disordered" evidence="3">
    <location>
        <begin position="249"/>
        <end position="269"/>
    </location>
</feature>
<dbReference type="VEuPathDB" id="FungiDB:PV10_04591"/>
<evidence type="ECO:0000256" key="2">
    <source>
        <dbReference type="ARBA" id="ARBA00023186"/>
    </source>
</evidence>
<dbReference type="Pfam" id="PF01774">
    <property type="entry name" value="UreD"/>
    <property type="match status" value="1"/>
</dbReference>
<evidence type="ECO:0008006" key="6">
    <source>
        <dbReference type="Google" id="ProtNLM"/>
    </source>
</evidence>
<dbReference type="InterPro" id="IPR002669">
    <property type="entry name" value="UreD"/>
</dbReference>
<evidence type="ECO:0000313" key="5">
    <source>
        <dbReference type="Proteomes" id="UP000054302"/>
    </source>
</evidence>
<dbReference type="PANTHER" id="PTHR33643">
    <property type="entry name" value="UREASE ACCESSORY PROTEIN D"/>
    <property type="match status" value="1"/>
</dbReference>
<reference evidence="4 5" key="1">
    <citation type="submission" date="2015-01" db="EMBL/GenBank/DDBJ databases">
        <title>The Genome Sequence of Exophiala mesophila CBS40295.</title>
        <authorList>
            <consortium name="The Broad Institute Genomics Platform"/>
            <person name="Cuomo C."/>
            <person name="de Hoog S."/>
            <person name="Gorbushina A."/>
            <person name="Stielow B."/>
            <person name="Teixiera M."/>
            <person name="Abouelleil A."/>
            <person name="Chapman S.B."/>
            <person name="Priest M."/>
            <person name="Young S.K."/>
            <person name="Wortman J."/>
            <person name="Nusbaum C."/>
            <person name="Birren B."/>
        </authorList>
    </citation>
    <scope>NUCLEOTIDE SEQUENCE [LARGE SCALE GENOMIC DNA]</scope>
    <source>
        <strain evidence="4 5">CBS 40295</strain>
    </source>
</reference>
<keyword evidence="5" id="KW-1185">Reference proteome</keyword>
<evidence type="ECO:0000256" key="3">
    <source>
        <dbReference type="SAM" id="MobiDB-lite"/>
    </source>
</evidence>
<dbReference type="AlphaFoldDB" id="A0A0D1WVJ2"/>
<dbReference type="GO" id="GO:0016151">
    <property type="term" value="F:nickel cation binding"/>
    <property type="evidence" value="ECO:0007669"/>
    <property type="project" value="InterPro"/>
</dbReference>
<dbReference type="EMBL" id="KN847522">
    <property type="protein sequence ID" value="KIV93375.1"/>
    <property type="molecule type" value="Genomic_DNA"/>
</dbReference>
<evidence type="ECO:0000256" key="1">
    <source>
        <dbReference type="ARBA" id="ARBA00007177"/>
    </source>
</evidence>
<dbReference type="STRING" id="212818.A0A0D1WVJ2"/>
<keyword evidence="2" id="KW-0143">Chaperone</keyword>
<dbReference type="Proteomes" id="UP000054302">
    <property type="component" value="Unassembled WGS sequence"/>
</dbReference>
<accession>A0A0D1WVJ2</accession>
<comment type="similarity">
    <text evidence="1">Belongs to the UreD family.</text>
</comment>
<dbReference type="RefSeq" id="XP_016224949.1">
    <property type="nucleotide sequence ID" value="XM_016369161.1"/>
</dbReference>
<dbReference type="GeneID" id="27322436"/>
<proteinExistence type="inferred from homology"/>
<dbReference type="OrthoDB" id="5550464at2759"/>
<dbReference type="HOGENOM" id="CLU_021703_2_0_1"/>
<organism evidence="4 5">
    <name type="scientific">Exophiala mesophila</name>
    <name type="common">Black yeast-like fungus</name>
    <dbReference type="NCBI Taxonomy" id="212818"/>
    <lineage>
        <taxon>Eukaryota</taxon>
        <taxon>Fungi</taxon>
        <taxon>Dikarya</taxon>
        <taxon>Ascomycota</taxon>
        <taxon>Pezizomycotina</taxon>
        <taxon>Eurotiomycetes</taxon>
        <taxon>Chaetothyriomycetidae</taxon>
        <taxon>Chaetothyriales</taxon>
        <taxon>Herpotrichiellaceae</taxon>
        <taxon>Exophiala</taxon>
    </lineage>
</organism>
<sequence length="328" mass="36061">MPLPGSPFAPSSSVAGEGEIVVALLPPGKQVLCKCTYQYPLKLITPDAHKSGDGKQVTVCFLLTYGGGLVGGDHINLKAELNVSTRTVIVTQGSTKIFKSPTRTVVSQQILDVKIGAQAALCYLPDPTQPFAESVYEQRQTFYVEPDGSSNLLMLDWVSEGRRARGESWTLWSWKGRNEVREFDRQSKGRLLLRDAVMLHDGHFGNSGLVDKTDDLGILGTLIVYGPLLQKLGEYLIKHFAQEPRIGAQNWTQTDGKSTGEANKAETDAKRGEVQDGLLWTAANVRGFVLVKFGARELDGARRWLCSLLKEEGTVEKLFGHQALMCLR</sequence>
<dbReference type="HAMAP" id="MF_01384">
    <property type="entry name" value="UreD"/>
    <property type="match status" value="1"/>
</dbReference>